<dbReference type="EnsemblPlants" id="KRG90950">
    <property type="protein sequence ID" value="KRG90950"/>
    <property type="gene ID" value="GLYMA_20G123900"/>
</dbReference>
<keyword evidence="2" id="KW-0812">Transmembrane</keyword>
<proteinExistence type="predicted"/>
<gene>
    <name evidence="3" type="ORF">GLYMA_20G123900</name>
</gene>
<keyword evidence="2" id="KW-0472">Membrane</keyword>
<dbReference type="Gramene" id="KRG90950">
    <property type="protein sequence ID" value="KRG90950"/>
    <property type="gene ID" value="GLYMA_20G123900"/>
</dbReference>
<organism evidence="3">
    <name type="scientific">Glycine max</name>
    <name type="common">Soybean</name>
    <name type="synonym">Glycine hispida</name>
    <dbReference type="NCBI Taxonomy" id="3847"/>
    <lineage>
        <taxon>Eukaryota</taxon>
        <taxon>Viridiplantae</taxon>
        <taxon>Streptophyta</taxon>
        <taxon>Embryophyta</taxon>
        <taxon>Tracheophyta</taxon>
        <taxon>Spermatophyta</taxon>
        <taxon>Magnoliopsida</taxon>
        <taxon>eudicotyledons</taxon>
        <taxon>Gunneridae</taxon>
        <taxon>Pentapetalae</taxon>
        <taxon>rosids</taxon>
        <taxon>fabids</taxon>
        <taxon>Fabales</taxon>
        <taxon>Fabaceae</taxon>
        <taxon>Papilionoideae</taxon>
        <taxon>50 kb inversion clade</taxon>
        <taxon>NPAAA clade</taxon>
        <taxon>indigoferoid/millettioid clade</taxon>
        <taxon>Phaseoleae</taxon>
        <taxon>Glycine</taxon>
        <taxon>Glycine subgen. Soja</taxon>
    </lineage>
</organism>
<accession>A0A0R0EB09</accession>
<evidence type="ECO:0000313" key="4">
    <source>
        <dbReference type="EnsemblPlants" id="KRG90950"/>
    </source>
</evidence>
<sequence length="56" mass="6450">MIEKTESEKGTDLGQVRPDDPNPSFFPFSNFPLIISVSCLFFFNKVVKIRKRAKKT</sequence>
<evidence type="ECO:0000256" key="2">
    <source>
        <dbReference type="SAM" id="Phobius"/>
    </source>
</evidence>
<keyword evidence="5" id="KW-1185">Reference proteome</keyword>
<reference evidence="3 4" key="1">
    <citation type="journal article" date="2010" name="Nature">
        <title>Genome sequence of the palaeopolyploid soybean.</title>
        <authorList>
            <person name="Schmutz J."/>
            <person name="Cannon S.B."/>
            <person name="Schlueter J."/>
            <person name="Ma J."/>
            <person name="Mitros T."/>
            <person name="Nelson W."/>
            <person name="Hyten D.L."/>
            <person name="Song Q."/>
            <person name="Thelen J.J."/>
            <person name="Cheng J."/>
            <person name="Xu D."/>
            <person name="Hellsten U."/>
            <person name="May G.D."/>
            <person name="Yu Y."/>
            <person name="Sakurai T."/>
            <person name="Umezawa T."/>
            <person name="Bhattacharyya M.K."/>
            <person name="Sandhu D."/>
            <person name="Valliyodan B."/>
            <person name="Lindquist E."/>
            <person name="Peto M."/>
            <person name="Grant D."/>
            <person name="Shu S."/>
            <person name="Goodstein D."/>
            <person name="Barry K."/>
            <person name="Futrell-Griggs M."/>
            <person name="Abernathy B."/>
            <person name="Du J."/>
            <person name="Tian Z."/>
            <person name="Zhu L."/>
            <person name="Gill N."/>
            <person name="Joshi T."/>
            <person name="Libault M."/>
            <person name="Sethuraman A."/>
            <person name="Zhang X.-C."/>
            <person name="Shinozaki K."/>
            <person name="Nguyen H.T."/>
            <person name="Wing R.A."/>
            <person name="Cregan P."/>
            <person name="Specht J."/>
            <person name="Grimwood J."/>
            <person name="Rokhsar D."/>
            <person name="Stacey G."/>
            <person name="Shoemaker R.C."/>
            <person name="Jackson S.A."/>
        </authorList>
    </citation>
    <scope>NUCLEOTIDE SEQUENCE</scope>
    <source>
        <strain evidence="4">cv. Williams 82</strain>
        <tissue evidence="3">Callus</tissue>
    </source>
</reference>
<reference evidence="4" key="2">
    <citation type="submission" date="2018-02" db="UniProtKB">
        <authorList>
            <consortium name="EnsemblPlants"/>
        </authorList>
    </citation>
    <scope>IDENTIFICATION</scope>
    <source>
        <strain evidence="4">Williams 82</strain>
    </source>
</reference>
<dbReference type="Proteomes" id="UP000008827">
    <property type="component" value="Chromosome 20"/>
</dbReference>
<keyword evidence="2" id="KW-1133">Transmembrane helix</keyword>
<evidence type="ECO:0000256" key="1">
    <source>
        <dbReference type="SAM" id="MobiDB-lite"/>
    </source>
</evidence>
<feature type="transmembrane region" description="Helical" evidence="2">
    <location>
        <begin position="25"/>
        <end position="47"/>
    </location>
</feature>
<evidence type="ECO:0000313" key="3">
    <source>
        <dbReference type="EMBL" id="KRG90950.1"/>
    </source>
</evidence>
<evidence type="ECO:0000313" key="5">
    <source>
        <dbReference type="Proteomes" id="UP000008827"/>
    </source>
</evidence>
<feature type="region of interest" description="Disordered" evidence="1">
    <location>
        <begin position="1"/>
        <end position="23"/>
    </location>
</feature>
<dbReference type="InParanoid" id="A0A0R0EB09"/>
<reference evidence="3" key="3">
    <citation type="submission" date="2018-07" db="EMBL/GenBank/DDBJ databases">
        <title>WGS assembly of Glycine max.</title>
        <authorList>
            <person name="Schmutz J."/>
            <person name="Cannon S."/>
            <person name="Schlueter J."/>
            <person name="Ma J."/>
            <person name="Mitros T."/>
            <person name="Nelson W."/>
            <person name="Hyten D."/>
            <person name="Song Q."/>
            <person name="Thelen J."/>
            <person name="Cheng J."/>
            <person name="Xu D."/>
            <person name="Hellsten U."/>
            <person name="May G."/>
            <person name="Yu Y."/>
            <person name="Sakurai T."/>
            <person name="Umezawa T."/>
            <person name="Bhattacharyya M."/>
            <person name="Sandhu D."/>
            <person name="Valliyodan B."/>
            <person name="Lindquist E."/>
            <person name="Peto M."/>
            <person name="Grant D."/>
            <person name="Shu S."/>
            <person name="Goodstein D."/>
            <person name="Barry K."/>
            <person name="Futrell-Griggs M."/>
            <person name="Abernathy B."/>
            <person name="Du J."/>
            <person name="Tian Z."/>
            <person name="Zhu L."/>
            <person name="Gill N."/>
            <person name="Joshi T."/>
            <person name="Libault M."/>
            <person name="Sethuraman A."/>
            <person name="Zhang X."/>
            <person name="Shinozaki K."/>
            <person name="Nguyen H."/>
            <person name="Wing R."/>
            <person name="Cregan P."/>
            <person name="Specht J."/>
            <person name="Grimwood J."/>
            <person name="Rokhsar D."/>
            <person name="Stacey G."/>
            <person name="Shoemaker R."/>
            <person name="Jackson S."/>
        </authorList>
    </citation>
    <scope>NUCLEOTIDE SEQUENCE</scope>
    <source>
        <tissue evidence="3">Callus</tissue>
    </source>
</reference>
<feature type="compositionally biased region" description="Basic and acidic residues" evidence="1">
    <location>
        <begin position="1"/>
        <end position="11"/>
    </location>
</feature>
<dbReference type="EMBL" id="CM000853">
    <property type="protein sequence ID" value="KRG90950.1"/>
    <property type="molecule type" value="Genomic_DNA"/>
</dbReference>
<dbReference type="AlphaFoldDB" id="A0A0R0EB09"/>
<name>A0A0R0EB09_SOYBN</name>
<protein>
    <submittedName>
        <fullName evidence="3 4">Uncharacterized protein</fullName>
    </submittedName>
</protein>